<keyword evidence="2" id="KW-1185">Reference proteome</keyword>
<dbReference type="GeneID" id="11972098"/>
<evidence type="ECO:0000313" key="2">
    <source>
        <dbReference type="Proteomes" id="UP000005233"/>
    </source>
</evidence>
<dbReference type="STRING" id="1041930.Mtc_1950"/>
<gene>
    <name evidence="1" type="ordered locus">Mtc_1950</name>
</gene>
<dbReference type="NCBIfam" id="NF011470">
    <property type="entry name" value="PRK14887.1"/>
    <property type="match status" value="1"/>
</dbReference>
<dbReference type="OrthoDB" id="107316at2157"/>
<sequence length="80" mass="8742">MARCRARLSIASCDARLISRSISADNLPNVRTRYEDGFVITEVEVDSIGSLLATLDDVLVNVKVANDVLCGLNADEDMRD</sequence>
<organism evidence="1 2">
    <name type="scientific">Methanocella conradii (strain DSM 24694 / JCM 17849 / CGMCC 1.5162 / HZ254)</name>
    <dbReference type="NCBI Taxonomy" id="1041930"/>
    <lineage>
        <taxon>Archaea</taxon>
        <taxon>Methanobacteriati</taxon>
        <taxon>Methanobacteriota</taxon>
        <taxon>Stenosarchaea group</taxon>
        <taxon>Methanomicrobia</taxon>
        <taxon>Methanocellales</taxon>
        <taxon>Methanocellaceae</taxon>
        <taxon>Methanocella</taxon>
    </lineage>
</organism>
<name>H8I4U5_METCZ</name>
<dbReference type="HOGENOM" id="CLU_169408_1_0_2"/>
<dbReference type="AlphaFoldDB" id="H8I4U5"/>
<dbReference type="eggNOG" id="arCOG01354">
    <property type="taxonomic scope" value="Archaea"/>
</dbReference>
<dbReference type="RefSeq" id="WP_014406521.1">
    <property type="nucleotide sequence ID" value="NC_017034.1"/>
</dbReference>
<protein>
    <recommendedName>
        <fullName evidence="3">ACT domain-containing protein</fullName>
    </recommendedName>
</protein>
<dbReference type="EMBL" id="CP003243">
    <property type="protein sequence ID" value="AFD00690.1"/>
    <property type="molecule type" value="Genomic_DNA"/>
</dbReference>
<reference evidence="1 2" key="1">
    <citation type="journal article" date="2012" name="J. Bacteriol.">
        <title>Complete genome sequence of a thermophilic methanogen, Methanocella conradii HZ254, isolated from Chinese rice field soil.</title>
        <authorList>
            <person name="Lu Z."/>
            <person name="Lu Y."/>
        </authorList>
    </citation>
    <scope>NUCLEOTIDE SEQUENCE [LARGE SCALE GENOMIC DNA]</scope>
    <source>
        <strain evidence="2">DSM 24694 / JCM 17849 / CGMCC 1.5162 / HZ254</strain>
    </source>
</reference>
<evidence type="ECO:0000313" key="1">
    <source>
        <dbReference type="EMBL" id="AFD00690.1"/>
    </source>
</evidence>
<accession>H8I4U5</accession>
<dbReference type="KEGG" id="mez:Mtc_1950"/>
<dbReference type="Proteomes" id="UP000005233">
    <property type="component" value="Chromosome"/>
</dbReference>
<evidence type="ECO:0008006" key="3">
    <source>
        <dbReference type="Google" id="ProtNLM"/>
    </source>
</evidence>
<proteinExistence type="predicted"/>